<name>A0A078R3C6_PHOVU</name>
<dbReference type="PANTHER" id="PTHR43628">
    <property type="entry name" value="ACTIVATOR OF C KINASE PROTEIN 1-RELATED"/>
    <property type="match status" value="1"/>
</dbReference>
<evidence type="ECO:0000313" key="2">
    <source>
        <dbReference type="Proteomes" id="UP000028134"/>
    </source>
</evidence>
<proteinExistence type="predicted"/>
<dbReference type="InterPro" id="IPR052945">
    <property type="entry name" value="Mitotic_Regulator"/>
</dbReference>
<dbReference type="AlphaFoldDB" id="A0A078R3C6"/>
<dbReference type="Gene3D" id="1.25.40.10">
    <property type="entry name" value="Tetratricopeptide repeat domain"/>
    <property type="match status" value="1"/>
</dbReference>
<dbReference type="Pfam" id="PF08238">
    <property type="entry name" value="Sel1"/>
    <property type="match status" value="2"/>
</dbReference>
<sequence>MGVEKDEKEAARWFLKAAELGEPDSMFHLAWMYQEGIGVEQNSELSTEYLYKAAEAEWEPAIRIIKGED</sequence>
<gene>
    <name evidence="1" type="ORF">M097_3010</name>
</gene>
<dbReference type="EMBL" id="JNHI01000019">
    <property type="protein sequence ID" value="KDS29863.1"/>
    <property type="molecule type" value="Genomic_DNA"/>
</dbReference>
<dbReference type="Proteomes" id="UP000028134">
    <property type="component" value="Unassembled WGS sequence"/>
</dbReference>
<evidence type="ECO:0000313" key="1">
    <source>
        <dbReference type="EMBL" id="KDS29863.1"/>
    </source>
</evidence>
<comment type="caution">
    <text evidence="1">The sequence shown here is derived from an EMBL/GenBank/DDBJ whole genome shotgun (WGS) entry which is preliminary data.</text>
</comment>
<dbReference type="SMART" id="SM00671">
    <property type="entry name" value="SEL1"/>
    <property type="match status" value="2"/>
</dbReference>
<protein>
    <submittedName>
        <fullName evidence="1">Sel1 repeat family protein</fullName>
    </submittedName>
</protein>
<dbReference type="InterPro" id="IPR011990">
    <property type="entry name" value="TPR-like_helical_dom_sf"/>
</dbReference>
<dbReference type="InterPro" id="IPR006597">
    <property type="entry name" value="Sel1-like"/>
</dbReference>
<dbReference type="PATRIC" id="fig|1339350.3.peg.2885"/>
<accession>A0A078R3C6</accession>
<dbReference type="PANTHER" id="PTHR43628:SF1">
    <property type="entry name" value="CHITIN SYNTHASE REGULATORY FACTOR 2-RELATED"/>
    <property type="match status" value="1"/>
</dbReference>
<organism evidence="1 2">
    <name type="scientific">Phocaeicola vulgatus str. 3775 SL</name>
    <name type="common">B</name>
    <name type="synonym">iv</name>
    <dbReference type="NCBI Taxonomy" id="1339350"/>
    <lineage>
        <taxon>Bacteria</taxon>
        <taxon>Pseudomonadati</taxon>
        <taxon>Bacteroidota</taxon>
        <taxon>Bacteroidia</taxon>
        <taxon>Bacteroidales</taxon>
        <taxon>Bacteroidaceae</taxon>
        <taxon>Phocaeicola</taxon>
    </lineage>
</organism>
<dbReference type="SUPFAM" id="SSF81901">
    <property type="entry name" value="HCP-like"/>
    <property type="match status" value="1"/>
</dbReference>
<reference evidence="1 2" key="1">
    <citation type="submission" date="2014-04" db="EMBL/GenBank/DDBJ databases">
        <authorList>
            <person name="Sears C."/>
            <person name="Carroll K."/>
            <person name="Sack B.R."/>
            <person name="Qadri F."/>
            <person name="Myers L.L."/>
            <person name="Chung G.-T."/>
            <person name="Escheverria P."/>
            <person name="Fraser C.M."/>
            <person name="Sadzewicz L."/>
            <person name="Shefchek K.A."/>
            <person name="Tallon L."/>
            <person name="Das S.P."/>
            <person name="Daugherty S."/>
            <person name="Mongodin E.F."/>
        </authorList>
    </citation>
    <scope>NUCLEOTIDE SEQUENCE [LARGE SCALE GENOMIC DNA]</scope>
    <source>
        <strain evidence="2">3775 SL(B) 10 (iv)</strain>
    </source>
</reference>